<evidence type="ECO:0000313" key="3">
    <source>
        <dbReference type="Proteomes" id="UP001140949"/>
    </source>
</evidence>
<comment type="caution">
    <text evidence="2">The sequence shown here is derived from an EMBL/GenBank/DDBJ whole genome shotgun (WGS) entry which is preliminary data.</text>
</comment>
<gene>
    <name evidence="2" type="ORF">M6B38_166920</name>
</gene>
<feature type="compositionally biased region" description="Basic and acidic residues" evidence="1">
    <location>
        <begin position="1"/>
        <end position="11"/>
    </location>
</feature>
<feature type="compositionally biased region" description="Basic and acidic residues" evidence="1">
    <location>
        <begin position="31"/>
        <end position="49"/>
    </location>
</feature>
<accession>A0AAX6EWX0</accession>
<proteinExistence type="predicted"/>
<sequence length="176" mass="19175">MRKKNAEREPHVGQGRRQRRGAVRGGGPHRALREVQRPPRRGRGEEGVPRLRPGGGHRGGVEPGAAEQLRRRQADAGAPLLGGPHPPVAPAREHHRAVQRVGRQGGQHAQLHNRGVHLREPEGLPEAPPARVGEGAEEVVEADPAGAGVPAQPRPLHNPQGPQLQQRLHQWQRRPD</sequence>
<reference evidence="2" key="1">
    <citation type="journal article" date="2023" name="GigaByte">
        <title>Genome assembly of the bearded iris, Iris pallida Lam.</title>
        <authorList>
            <person name="Bruccoleri R.E."/>
            <person name="Oakeley E.J."/>
            <person name="Faust A.M.E."/>
            <person name="Altorfer M."/>
            <person name="Dessus-Babus S."/>
            <person name="Burckhardt D."/>
            <person name="Oertli M."/>
            <person name="Naumann U."/>
            <person name="Petersen F."/>
            <person name="Wong J."/>
        </authorList>
    </citation>
    <scope>NUCLEOTIDE SEQUENCE</scope>
    <source>
        <strain evidence="2">GSM-AAB239-AS_SAM_17_03QT</strain>
    </source>
</reference>
<keyword evidence="2" id="KW-0808">Transferase</keyword>
<dbReference type="AlphaFoldDB" id="A0AAX6EWX0"/>
<keyword evidence="3" id="KW-1185">Reference proteome</keyword>
<feature type="compositionally biased region" description="Low complexity" evidence="1">
    <location>
        <begin position="159"/>
        <end position="169"/>
    </location>
</feature>
<dbReference type="EMBL" id="JANAVB010033417">
    <property type="protein sequence ID" value="KAJ6808418.1"/>
    <property type="molecule type" value="Genomic_DNA"/>
</dbReference>
<organism evidence="2 3">
    <name type="scientific">Iris pallida</name>
    <name type="common">Sweet iris</name>
    <dbReference type="NCBI Taxonomy" id="29817"/>
    <lineage>
        <taxon>Eukaryota</taxon>
        <taxon>Viridiplantae</taxon>
        <taxon>Streptophyta</taxon>
        <taxon>Embryophyta</taxon>
        <taxon>Tracheophyta</taxon>
        <taxon>Spermatophyta</taxon>
        <taxon>Magnoliopsida</taxon>
        <taxon>Liliopsida</taxon>
        <taxon>Asparagales</taxon>
        <taxon>Iridaceae</taxon>
        <taxon>Iridoideae</taxon>
        <taxon>Irideae</taxon>
        <taxon>Iris</taxon>
    </lineage>
</organism>
<feature type="region of interest" description="Disordered" evidence="1">
    <location>
        <begin position="1"/>
        <end position="176"/>
    </location>
</feature>
<evidence type="ECO:0000256" key="1">
    <source>
        <dbReference type="SAM" id="MobiDB-lite"/>
    </source>
</evidence>
<reference evidence="2" key="2">
    <citation type="submission" date="2023-04" db="EMBL/GenBank/DDBJ databases">
        <authorList>
            <person name="Bruccoleri R.E."/>
            <person name="Oakeley E.J."/>
            <person name="Faust A.-M."/>
            <person name="Dessus-Babus S."/>
            <person name="Altorfer M."/>
            <person name="Burckhardt D."/>
            <person name="Oertli M."/>
            <person name="Naumann U."/>
            <person name="Petersen F."/>
            <person name="Wong J."/>
        </authorList>
    </citation>
    <scope>NUCLEOTIDE SEQUENCE</scope>
    <source>
        <strain evidence="2">GSM-AAB239-AS_SAM_17_03QT</strain>
        <tissue evidence="2">Leaf</tissue>
    </source>
</reference>
<feature type="compositionally biased region" description="Gly residues" evidence="1">
    <location>
        <begin position="53"/>
        <end position="62"/>
    </location>
</feature>
<protein>
    <submittedName>
        <fullName evidence="2">Serine/threonine-protein kinase WNK11</fullName>
    </submittedName>
</protein>
<name>A0AAX6EWX0_IRIPA</name>
<evidence type="ECO:0000313" key="2">
    <source>
        <dbReference type="EMBL" id="KAJ6808418.1"/>
    </source>
</evidence>
<dbReference type="GO" id="GO:0016301">
    <property type="term" value="F:kinase activity"/>
    <property type="evidence" value="ECO:0007669"/>
    <property type="project" value="UniProtKB-KW"/>
</dbReference>
<keyword evidence="2" id="KW-0418">Kinase</keyword>
<dbReference type="Proteomes" id="UP001140949">
    <property type="component" value="Unassembled WGS sequence"/>
</dbReference>
<feature type="compositionally biased region" description="Low complexity" evidence="1">
    <location>
        <begin position="142"/>
        <end position="151"/>
    </location>
</feature>